<dbReference type="GO" id="GO:0003677">
    <property type="term" value="F:DNA binding"/>
    <property type="evidence" value="ECO:0007669"/>
    <property type="project" value="InterPro"/>
</dbReference>
<gene>
    <name evidence="7" type="ORF">RF11_14366</name>
</gene>
<feature type="region of interest" description="Disordered" evidence="6">
    <location>
        <begin position="229"/>
        <end position="251"/>
    </location>
</feature>
<comment type="similarity">
    <text evidence="2">Belongs to the eukaryotic RPA49/POLR1E RNA polymerase subunit family.</text>
</comment>
<protein>
    <recommendedName>
        <fullName evidence="9">DNA-directed RNA polymerase I subunit RPA49</fullName>
    </recommendedName>
</protein>
<dbReference type="Proteomes" id="UP000031668">
    <property type="component" value="Unassembled WGS sequence"/>
</dbReference>
<dbReference type="OrthoDB" id="277398at2759"/>
<evidence type="ECO:0000256" key="4">
    <source>
        <dbReference type="ARBA" id="ARBA00023163"/>
    </source>
</evidence>
<keyword evidence="8" id="KW-1185">Reference proteome</keyword>
<accession>A0A0C2J814</accession>
<dbReference type="EMBL" id="JWZT01000581">
    <property type="protein sequence ID" value="KII73964.1"/>
    <property type="molecule type" value="Genomic_DNA"/>
</dbReference>
<dbReference type="Pfam" id="PF06870">
    <property type="entry name" value="RNA_pol_I_A49"/>
    <property type="match status" value="1"/>
</dbReference>
<dbReference type="GO" id="GO:0005730">
    <property type="term" value="C:nucleolus"/>
    <property type="evidence" value="ECO:0007669"/>
    <property type="project" value="UniProtKB-SubCell"/>
</dbReference>
<evidence type="ECO:0000256" key="5">
    <source>
        <dbReference type="ARBA" id="ARBA00023242"/>
    </source>
</evidence>
<evidence type="ECO:0000256" key="1">
    <source>
        <dbReference type="ARBA" id="ARBA00004604"/>
    </source>
</evidence>
<dbReference type="InterPro" id="IPR009668">
    <property type="entry name" value="RNA_pol-assoc_fac_A49-like"/>
</dbReference>
<evidence type="ECO:0000313" key="8">
    <source>
        <dbReference type="Proteomes" id="UP000031668"/>
    </source>
</evidence>
<keyword evidence="4" id="KW-0804">Transcription</keyword>
<evidence type="ECO:0000313" key="7">
    <source>
        <dbReference type="EMBL" id="KII73964.1"/>
    </source>
</evidence>
<organism evidence="7 8">
    <name type="scientific">Thelohanellus kitauei</name>
    <name type="common">Myxosporean</name>
    <dbReference type="NCBI Taxonomy" id="669202"/>
    <lineage>
        <taxon>Eukaryota</taxon>
        <taxon>Metazoa</taxon>
        <taxon>Cnidaria</taxon>
        <taxon>Myxozoa</taxon>
        <taxon>Myxosporea</taxon>
        <taxon>Bivalvulida</taxon>
        <taxon>Platysporina</taxon>
        <taxon>Myxobolidae</taxon>
        <taxon>Thelohanellus</taxon>
    </lineage>
</organism>
<dbReference type="PANTHER" id="PTHR14440">
    <property type="entry name" value="DNA-DIRECTED RNA POLYMERASE I SUBUNIT RPA49"/>
    <property type="match status" value="1"/>
</dbReference>
<evidence type="ECO:0000256" key="2">
    <source>
        <dbReference type="ARBA" id="ARBA00009430"/>
    </source>
</evidence>
<dbReference type="AlphaFoldDB" id="A0A0C2J814"/>
<keyword evidence="3" id="KW-0240">DNA-directed RNA polymerase</keyword>
<feature type="compositionally biased region" description="Basic residues" evidence="6">
    <location>
        <begin position="8"/>
        <end position="17"/>
    </location>
</feature>
<feature type="region of interest" description="Disordered" evidence="6">
    <location>
        <begin position="1"/>
        <end position="26"/>
    </location>
</feature>
<keyword evidence="5" id="KW-0539">Nucleus</keyword>
<proteinExistence type="inferred from homology"/>
<comment type="caution">
    <text evidence="7">The sequence shown here is derived from an EMBL/GenBank/DDBJ whole genome shotgun (WGS) entry which is preliminary data.</text>
</comment>
<feature type="compositionally biased region" description="Basic and acidic residues" evidence="6">
    <location>
        <begin position="241"/>
        <end position="251"/>
    </location>
</feature>
<evidence type="ECO:0000256" key="3">
    <source>
        <dbReference type="ARBA" id="ARBA00022478"/>
    </source>
</evidence>
<evidence type="ECO:0000256" key="6">
    <source>
        <dbReference type="SAM" id="MobiDB-lite"/>
    </source>
</evidence>
<dbReference type="GO" id="GO:0006351">
    <property type="term" value="P:DNA-templated transcription"/>
    <property type="evidence" value="ECO:0007669"/>
    <property type="project" value="InterPro"/>
</dbReference>
<reference evidence="7 8" key="1">
    <citation type="journal article" date="2014" name="Genome Biol. Evol.">
        <title>The genome of the myxosporean Thelohanellus kitauei shows adaptations to nutrient acquisition within its fish host.</title>
        <authorList>
            <person name="Yang Y."/>
            <person name="Xiong J."/>
            <person name="Zhou Z."/>
            <person name="Huo F."/>
            <person name="Miao W."/>
            <person name="Ran C."/>
            <person name="Liu Y."/>
            <person name="Zhang J."/>
            <person name="Feng J."/>
            <person name="Wang M."/>
            <person name="Wang M."/>
            <person name="Wang L."/>
            <person name="Yao B."/>
        </authorList>
    </citation>
    <scope>NUCLEOTIDE SEQUENCE [LARGE SCALE GENOMIC DNA]</scope>
    <source>
        <strain evidence="7">Wuqing</strain>
    </source>
</reference>
<dbReference type="GO" id="GO:0000428">
    <property type="term" value="C:DNA-directed RNA polymerase complex"/>
    <property type="evidence" value="ECO:0007669"/>
    <property type="project" value="UniProtKB-KW"/>
</dbReference>
<evidence type="ECO:0008006" key="9">
    <source>
        <dbReference type="Google" id="ProtNLM"/>
    </source>
</evidence>
<sequence>MEQFGSSKMKKIARSRKRAAEQTVGEAASIKEHIQWVRDSAMGKEDVAPDESSYLPTINPEATSLENIYDIDQIIPSEFNGLLSDQSKEFKVYCLSESGSEGLSKFIKGIIDESPKLKRLKWIRLLFWYYLHSFHSRMSFLKTWTKAENDNLIGNIPEQLIAYFKSNFLLHGAYSRSMKIKCLSHLVILSLFINDFNLHYVELTLELKMKLPVMKALLKQLGCTFDNSRQRLKSKKSTNSPEEKGINERNEVARLEMPSNIKLSKLI</sequence>
<name>A0A0C2J814_THEKT</name>
<comment type="subcellular location">
    <subcellularLocation>
        <location evidence="1">Nucleus</location>
        <location evidence="1">Nucleolus</location>
    </subcellularLocation>
</comment>